<comment type="catalytic activity">
    <reaction evidence="11">
        <text>Fe(II)-heme o + 2 A + H2O = Fe(II)-heme a + 2 AH2</text>
        <dbReference type="Rhea" id="RHEA:63388"/>
        <dbReference type="ChEBI" id="CHEBI:13193"/>
        <dbReference type="ChEBI" id="CHEBI:15377"/>
        <dbReference type="ChEBI" id="CHEBI:17499"/>
        <dbReference type="ChEBI" id="CHEBI:60530"/>
        <dbReference type="ChEBI" id="CHEBI:61715"/>
        <dbReference type="EC" id="1.17.99.9"/>
    </reaction>
</comment>
<evidence type="ECO:0000256" key="9">
    <source>
        <dbReference type="ARBA" id="ARBA00023136"/>
    </source>
</evidence>
<dbReference type="InterPro" id="IPR003780">
    <property type="entry name" value="COX15/CtaA_fam"/>
</dbReference>
<keyword evidence="5 11" id="KW-1133">Transmembrane helix</keyword>
<evidence type="ECO:0000256" key="8">
    <source>
        <dbReference type="ARBA" id="ARBA00023133"/>
    </source>
</evidence>
<comment type="subcellular location">
    <subcellularLocation>
        <location evidence="11">Cell membrane</location>
        <topology evidence="11">Multi-pass membrane protein</topology>
    </subcellularLocation>
    <subcellularLocation>
        <location evidence="1">Membrane</location>
        <topology evidence="1">Multi-pass membrane protein</topology>
    </subcellularLocation>
</comment>
<feature type="transmembrane region" description="Helical" evidence="11">
    <location>
        <begin position="241"/>
        <end position="264"/>
    </location>
</feature>
<keyword evidence="6 11" id="KW-0560">Oxidoreductase</keyword>
<dbReference type="PANTHER" id="PTHR35457:SF1">
    <property type="entry name" value="HEME A SYNTHASE"/>
    <property type="match status" value="1"/>
</dbReference>
<feature type="binding site" description="axial binding residue" evidence="11">
    <location>
        <position position="275"/>
    </location>
    <ligand>
        <name>heme</name>
        <dbReference type="ChEBI" id="CHEBI:30413"/>
    </ligand>
    <ligandPart>
        <name>Fe</name>
        <dbReference type="ChEBI" id="CHEBI:18248"/>
    </ligandPart>
</feature>
<comment type="pathway">
    <text evidence="11">Porphyrin-containing compound metabolism; heme A biosynthesis; heme A from heme O: step 1/1.</text>
</comment>
<dbReference type="InterPro" id="IPR023755">
    <property type="entry name" value="HemeA_Synthase_type1"/>
</dbReference>
<dbReference type="RefSeq" id="WP_275418393.1">
    <property type="nucleotide sequence ID" value="NZ_CP106878.1"/>
</dbReference>
<dbReference type="EMBL" id="CP106878">
    <property type="protein sequence ID" value="WAA10597.1"/>
    <property type="molecule type" value="Genomic_DNA"/>
</dbReference>
<reference evidence="12" key="1">
    <citation type="submission" date="2022-09" db="EMBL/GenBank/DDBJ databases">
        <title>Complete Genomes of Fervidibacillus albus and Fervidibacillus halotolerans isolated from tidal flat sediments.</title>
        <authorList>
            <person name="Kwon K.K."/>
            <person name="Yang S.-H."/>
            <person name="Park M.J."/>
            <person name="Oh H.-M."/>
        </authorList>
    </citation>
    <scope>NUCLEOTIDE SEQUENCE</scope>
    <source>
        <strain evidence="12">MEBiC13591</strain>
    </source>
</reference>
<feature type="transmembrane region" description="Helical" evidence="11">
    <location>
        <begin position="63"/>
        <end position="80"/>
    </location>
</feature>
<proteinExistence type="inferred from homology"/>
<dbReference type="GO" id="GO:0046872">
    <property type="term" value="F:metal ion binding"/>
    <property type="evidence" value="ECO:0007669"/>
    <property type="project" value="UniProtKB-KW"/>
</dbReference>
<evidence type="ECO:0000256" key="5">
    <source>
        <dbReference type="ARBA" id="ARBA00022989"/>
    </source>
</evidence>
<keyword evidence="7 11" id="KW-0408">Iron</keyword>
<keyword evidence="13" id="KW-1185">Reference proteome</keyword>
<keyword evidence="8 11" id="KW-0350">Heme biosynthesis</keyword>
<evidence type="ECO:0000256" key="2">
    <source>
        <dbReference type="ARBA" id="ARBA00022475"/>
    </source>
</evidence>
<evidence type="ECO:0000256" key="3">
    <source>
        <dbReference type="ARBA" id="ARBA00022692"/>
    </source>
</evidence>
<accession>A0A9E8LW75</accession>
<keyword evidence="10" id="KW-1015">Disulfide bond</keyword>
<dbReference type="InterPro" id="IPR050450">
    <property type="entry name" value="COX15/CtaA_HemeA_synthase"/>
</dbReference>
<dbReference type="GO" id="GO:0120547">
    <property type="term" value="F:heme A synthase activity"/>
    <property type="evidence" value="ECO:0007669"/>
    <property type="project" value="UniProtKB-EC"/>
</dbReference>
<evidence type="ECO:0000256" key="11">
    <source>
        <dbReference type="HAMAP-Rule" id="MF_01664"/>
    </source>
</evidence>
<comment type="cofactor">
    <cofactor evidence="11">
        <name>heme b</name>
        <dbReference type="ChEBI" id="CHEBI:60344"/>
    </cofactor>
</comment>
<dbReference type="HAMAP" id="MF_01664">
    <property type="entry name" value="HemeA_synth_type1"/>
    <property type="match status" value="1"/>
</dbReference>
<keyword evidence="2 11" id="KW-1003">Cell membrane</keyword>
<dbReference type="PANTHER" id="PTHR35457">
    <property type="entry name" value="HEME A SYNTHASE"/>
    <property type="match status" value="1"/>
</dbReference>
<gene>
    <name evidence="11" type="primary">ctaA</name>
    <name evidence="12" type="ORF">OE104_04565</name>
</gene>
<dbReference type="EC" id="1.17.99.9" evidence="11"/>
<evidence type="ECO:0000256" key="7">
    <source>
        <dbReference type="ARBA" id="ARBA00023004"/>
    </source>
</evidence>
<evidence type="ECO:0000256" key="4">
    <source>
        <dbReference type="ARBA" id="ARBA00022723"/>
    </source>
</evidence>
<evidence type="ECO:0000256" key="1">
    <source>
        <dbReference type="ARBA" id="ARBA00004141"/>
    </source>
</evidence>
<feature type="transmembrane region" description="Helical" evidence="11">
    <location>
        <begin position="92"/>
        <end position="113"/>
    </location>
</feature>
<feature type="transmembrane region" description="Helical" evidence="11">
    <location>
        <begin position="119"/>
        <end position="142"/>
    </location>
</feature>
<feature type="transmembrane region" description="Helical" evidence="11">
    <location>
        <begin position="211"/>
        <end position="229"/>
    </location>
</feature>
<dbReference type="AlphaFoldDB" id="A0A9E8LW75"/>
<dbReference type="GO" id="GO:0005886">
    <property type="term" value="C:plasma membrane"/>
    <property type="evidence" value="ECO:0007669"/>
    <property type="project" value="UniProtKB-SubCell"/>
</dbReference>
<evidence type="ECO:0000313" key="13">
    <source>
        <dbReference type="Proteomes" id="UP001164718"/>
    </source>
</evidence>
<name>A0A9E8LW75_9BACI</name>
<feature type="binding site" description="axial binding residue" evidence="11">
    <location>
        <position position="213"/>
    </location>
    <ligand>
        <name>heme</name>
        <dbReference type="ChEBI" id="CHEBI:30413"/>
    </ligand>
    <ligandPart>
        <name>Fe</name>
        <dbReference type="ChEBI" id="CHEBI:18248"/>
    </ligandPart>
</feature>
<organism evidence="12 13">
    <name type="scientific">Fervidibacillus albus</name>
    <dbReference type="NCBI Taxonomy" id="2980026"/>
    <lineage>
        <taxon>Bacteria</taxon>
        <taxon>Bacillati</taxon>
        <taxon>Bacillota</taxon>
        <taxon>Bacilli</taxon>
        <taxon>Bacillales</taxon>
        <taxon>Bacillaceae</taxon>
        <taxon>Fervidibacillus</taxon>
    </lineage>
</organism>
<keyword evidence="4 11" id="KW-0479">Metal-binding</keyword>
<feature type="transmembrane region" description="Helical" evidence="11">
    <location>
        <begin position="163"/>
        <end position="183"/>
    </location>
</feature>
<comment type="function">
    <text evidence="11">Catalyzes the conversion of heme O to heme A by two successive hydroxylations of the methyl group at C8. The first hydroxylation forms heme I, the second hydroxylation results in an unstable dihydroxymethyl group, which spontaneously dehydrates, resulting in the formyl group of heme A.</text>
</comment>
<dbReference type="Proteomes" id="UP001164718">
    <property type="component" value="Chromosome"/>
</dbReference>
<evidence type="ECO:0000256" key="6">
    <source>
        <dbReference type="ARBA" id="ARBA00023002"/>
    </source>
</evidence>
<keyword evidence="9 11" id="KW-0472">Membrane</keyword>
<comment type="subunit">
    <text evidence="11">Interacts with CtaB.</text>
</comment>
<protein>
    <recommendedName>
        <fullName evidence="11">Heme A synthase</fullName>
        <shortName evidence="11">HAS</shortName>
        <ecNumber evidence="11">1.17.99.9</ecNumber>
    </recommendedName>
    <alternativeName>
        <fullName evidence="11">Cytochrome aa3-controlling protein</fullName>
    </alternativeName>
</protein>
<comment type="similarity">
    <text evidence="11">Belongs to the COX15/CtaA family. Type 1 subfamily.</text>
</comment>
<feature type="transmembrane region" description="Helical" evidence="11">
    <location>
        <begin position="270"/>
        <end position="294"/>
    </location>
</feature>
<dbReference type="Pfam" id="PF02628">
    <property type="entry name" value="COX15-CtaA"/>
    <property type="match status" value="1"/>
</dbReference>
<evidence type="ECO:0000313" key="12">
    <source>
        <dbReference type="EMBL" id="WAA10597.1"/>
    </source>
</evidence>
<feature type="transmembrane region" description="Helical" evidence="11">
    <location>
        <begin position="7"/>
        <end position="26"/>
    </location>
</feature>
<dbReference type="GO" id="GO:0006784">
    <property type="term" value="P:heme A biosynthetic process"/>
    <property type="evidence" value="ECO:0007669"/>
    <property type="project" value="UniProtKB-UniRule"/>
</dbReference>
<keyword evidence="3 11" id="KW-0812">Transmembrane</keyword>
<dbReference type="KEGG" id="faf:OE104_04565"/>
<sequence length="315" mass="35911">MHQRLKWLSVISTFGMLSLLIGGALVTKTDSGDGCGASWPLCHGQFFPDEVTPELLIEFSHRLSTGIVFLLIIVLSYWSVKHMGHIRETKILVALSLSFLVLQSLIGAATVIWGQSPFFLALHFGISLISFASVLLLTLLIFEVDKKQHLHRHTIDRKMIFHTYALTIYSYFVIYTGALVRHMEASMICPDWPLCHNERLLPTNGYEWVQMGHRFAAGMVFLWIFYMMLKAVQNYKHIPILYYGWIIAFILVTLQVISGALIVVTQLNLFVTLLHAFFISCLFGLLSYFVFISLKTNENHRLEKDAPFSDGVTFD</sequence>
<evidence type="ECO:0000256" key="10">
    <source>
        <dbReference type="ARBA" id="ARBA00023157"/>
    </source>
</evidence>